<protein>
    <submittedName>
        <fullName evidence="2">Uncharacterized protein</fullName>
    </submittedName>
</protein>
<feature type="transmembrane region" description="Helical" evidence="1">
    <location>
        <begin position="7"/>
        <end position="28"/>
    </location>
</feature>
<evidence type="ECO:0000313" key="3">
    <source>
        <dbReference type="Proteomes" id="UP001465153"/>
    </source>
</evidence>
<keyword evidence="1" id="KW-0812">Transmembrane</keyword>
<keyword evidence="1" id="KW-0472">Membrane</keyword>
<comment type="caution">
    <text evidence="2">The sequence shown here is derived from an EMBL/GenBank/DDBJ whole genome shotgun (WGS) entry which is preliminary data.</text>
</comment>
<keyword evidence="1" id="KW-1133">Transmembrane helix</keyword>
<feature type="transmembrane region" description="Helical" evidence="1">
    <location>
        <begin position="40"/>
        <end position="61"/>
    </location>
</feature>
<evidence type="ECO:0000256" key="1">
    <source>
        <dbReference type="SAM" id="Phobius"/>
    </source>
</evidence>
<dbReference type="RefSeq" id="WP_353301902.1">
    <property type="nucleotide sequence ID" value="NZ_BAABWN010000003.1"/>
</dbReference>
<gene>
    <name evidence="2" type="ORF">NBRC116591_09990</name>
</gene>
<organism evidence="2 3">
    <name type="scientific">Sessilibacter corallicola</name>
    <dbReference type="NCBI Taxonomy" id="2904075"/>
    <lineage>
        <taxon>Bacteria</taxon>
        <taxon>Pseudomonadati</taxon>
        <taxon>Pseudomonadota</taxon>
        <taxon>Gammaproteobacteria</taxon>
        <taxon>Cellvibrionales</taxon>
        <taxon>Cellvibrionaceae</taxon>
        <taxon>Sessilibacter</taxon>
    </lineage>
</organism>
<sequence>MQQSAKLVILLKILLALTLSAGLFFSNLPRFMSEFNQLDIFWSTPIWLQALTFLSSILYLCFFQKINAIFVTLLLLVSAGSWYTITVSNATNNIVTRLGGIPIHNIEFQDIQEISFNRFTATINGKNEHHLFVGLYPVGLNYKNIKNYFIETNHCIAYEKEKCVRVEFD</sequence>
<accession>A0ABQ0A6B0</accession>
<feature type="transmembrane region" description="Helical" evidence="1">
    <location>
        <begin position="68"/>
        <end position="85"/>
    </location>
</feature>
<name>A0ABQ0A6B0_9GAMM</name>
<dbReference type="Proteomes" id="UP001465153">
    <property type="component" value="Unassembled WGS sequence"/>
</dbReference>
<dbReference type="EMBL" id="BAABWN010000003">
    <property type="protein sequence ID" value="GAA6167189.1"/>
    <property type="molecule type" value="Genomic_DNA"/>
</dbReference>
<evidence type="ECO:0000313" key="2">
    <source>
        <dbReference type="EMBL" id="GAA6167189.1"/>
    </source>
</evidence>
<reference evidence="2 3" key="1">
    <citation type="submission" date="2024-04" db="EMBL/GenBank/DDBJ databases">
        <title>Draft genome sequence of Sessilibacter corallicola NBRC 116591.</title>
        <authorList>
            <person name="Miyakawa T."/>
            <person name="Kusuya Y."/>
            <person name="Miura T."/>
        </authorList>
    </citation>
    <scope>NUCLEOTIDE SEQUENCE [LARGE SCALE GENOMIC DNA]</scope>
    <source>
        <strain evidence="2 3">KU-00831-HH</strain>
    </source>
</reference>
<proteinExistence type="predicted"/>
<keyword evidence="3" id="KW-1185">Reference proteome</keyword>